<protein>
    <recommendedName>
        <fullName evidence="4">Retrotransposon gag domain-containing protein</fullName>
    </recommendedName>
</protein>
<dbReference type="EMBL" id="JBAMIC010000019">
    <property type="protein sequence ID" value="KAK7094290.1"/>
    <property type="molecule type" value="Genomic_DNA"/>
</dbReference>
<dbReference type="PANTHER" id="PTHR33198:SF20">
    <property type="entry name" value="RETROTRANSPOSON GAG DOMAIN-CONTAINING PROTEIN"/>
    <property type="match status" value="1"/>
</dbReference>
<dbReference type="Proteomes" id="UP001374579">
    <property type="component" value="Unassembled WGS sequence"/>
</dbReference>
<feature type="compositionally biased region" description="Basic and acidic residues" evidence="1">
    <location>
        <begin position="245"/>
        <end position="261"/>
    </location>
</feature>
<feature type="region of interest" description="Disordered" evidence="1">
    <location>
        <begin position="236"/>
        <end position="270"/>
    </location>
</feature>
<dbReference type="AlphaFoldDB" id="A0AAN9AVS5"/>
<evidence type="ECO:0000313" key="3">
    <source>
        <dbReference type="Proteomes" id="UP001374579"/>
    </source>
</evidence>
<comment type="caution">
    <text evidence="2">The sequence shown here is derived from an EMBL/GenBank/DDBJ whole genome shotgun (WGS) entry which is preliminary data.</text>
</comment>
<sequence length="270" mass="29997">MATSVNHGVQAPNAFEATGDAQQVSLKWTTWIEEFEAYADSIGLFDMTEDSTKALLLYTAGREVKTIFKQLPEAGTVKEYKKAVDALNKHFKTKTNPIFLRHKFRQIYQLKDESISKYVIRLREATVTGAFTDNDIQIRDQDIEHCTSEKLRRKLLEKGETLTIGQILTVAALQETVSNAARSITGACCAGSWTHKQIRKGNVIGADHMTTMGKVPSAQQEGKLVTTVTVLTTTPGNVDPKRKRVAMERETADLTTSERQDSATIPECDS</sequence>
<evidence type="ECO:0008006" key="4">
    <source>
        <dbReference type="Google" id="ProtNLM"/>
    </source>
</evidence>
<name>A0AAN9AVS5_9CAEN</name>
<evidence type="ECO:0000313" key="2">
    <source>
        <dbReference type="EMBL" id="KAK7094290.1"/>
    </source>
</evidence>
<evidence type="ECO:0000256" key="1">
    <source>
        <dbReference type="SAM" id="MobiDB-lite"/>
    </source>
</evidence>
<organism evidence="2 3">
    <name type="scientific">Littorina saxatilis</name>
    <dbReference type="NCBI Taxonomy" id="31220"/>
    <lineage>
        <taxon>Eukaryota</taxon>
        <taxon>Metazoa</taxon>
        <taxon>Spiralia</taxon>
        <taxon>Lophotrochozoa</taxon>
        <taxon>Mollusca</taxon>
        <taxon>Gastropoda</taxon>
        <taxon>Caenogastropoda</taxon>
        <taxon>Littorinimorpha</taxon>
        <taxon>Littorinoidea</taxon>
        <taxon>Littorinidae</taxon>
        <taxon>Littorina</taxon>
    </lineage>
</organism>
<dbReference type="PANTHER" id="PTHR33198">
    <property type="entry name" value="ANK_REP_REGION DOMAIN-CONTAINING PROTEIN-RELATED"/>
    <property type="match status" value="1"/>
</dbReference>
<accession>A0AAN9AVS5</accession>
<gene>
    <name evidence="2" type="ORF">V1264_007930</name>
</gene>
<keyword evidence="3" id="KW-1185">Reference proteome</keyword>
<proteinExistence type="predicted"/>
<reference evidence="2 3" key="1">
    <citation type="submission" date="2024-02" db="EMBL/GenBank/DDBJ databases">
        <title>Chromosome-scale genome assembly of the rough periwinkle Littorina saxatilis.</title>
        <authorList>
            <person name="De Jode A."/>
            <person name="Faria R."/>
            <person name="Formenti G."/>
            <person name="Sims Y."/>
            <person name="Smith T.P."/>
            <person name="Tracey A."/>
            <person name="Wood J.M.D."/>
            <person name="Zagrodzka Z.B."/>
            <person name="Johannesson K."/>
            <person name="Butlin R.K."/>
            <person name="Leder E.H."/>
        </authorList>
    </citation>
    <scope>NUCLEOTIDE SEQUENCE [LARGE SCALE GENOMIC DNA]</scope>
    <source>
        <strain evidence="2">Snail1</strain>
        <tissue evidence="2">Muscle</tissue>
    </source>
</reference>